<dbReference type="Proteomes" id="UP000037982">
    <property type="component" value="Unassembled WGS sequence"/>
</dbReference>
<evidence type="ECO:0000313" key="3">
    <source>
        <dbReference type="Proteomes" id="UP000037982"/>
    </source>
</evidence>
<evidence type="ECO:0000256" key="1">
    <source>
        <dbReference type="SAM" id="MobiDB-lite"/>
    </source>
</evidence>
<comment type="caution">
    <text evidence="2">The sequence shown here is derived from an EMBL/GenBank/DDBJ whole genome shotgun (WGS) entry which is preliminary data.</text>
</comment>
<evidence type="ECO:0000313" key="2">
    <source>
        <dbReference type="EMBL" id="KPC58533.1"/>
    </source>
</evidence>
<proteinExistence type="predicted"/>
<dbReference type="EMBL" id="LGKG01000207">
    <property type="protein sequence ID" value="KPC58533.1"/>
    <property type="molecule type" value="Genomic_DNA"/>
</dbReference>
<reference evidence="3" key="1">
    <citation type="submission" date="2015-07" db="EMBL/GenBank/DDBJ databases">
        <authorList>
            <person name="Ju K.-S."/>
            <person name="Doroghazi J.R."/>
            <person name="Metcalf W.W."/>
        </authorList>
    </citation>
    <scope>NUCLEOTIDE SEQUENCE [LARGE SCALE GENOMIC DNA]</scope>
    <source>
        <strain evidence="3">NRRL ISP-5002</strain>
    </source>
</reference>
<protein>
    <submittedName>
        <fullName evidence="2">Uncharacterized protein</fullName>
    </submittedName>
</protein>
<accession>A0A0N1JVD8</accession>
<name>A0A0N1JVD8_9ACTN</name>
<organism evidence="2 3">
    <name type="scientific">Streptomyces chattanoogensis</name>
    <dbReference type="NCBI Taxonomy" id="66876"/>
    <lineage>
        <taxon>Bacteria</taxon>
        <taxon>Bacillati</taxon>
        <taxon>Actinomycetota</taxon>
        <taxon>Actinomycetes</taxon>
        <taxon>Kitasatosporales</taxon>
        <taxon>Streptomycetaceae</taxon>
        <taxon>Streptomyces</taxon>
    </lineage>
</organism>
<gene>
    <name evidence="2" type="ORF">ADL29_39605</name>
</gene>
<dbReference type="AlphaFoldDB" id="A0A0N1JVD8"/>
<keyword evidence="3" id="KW-1185">Reference proteome</keyword>
<feature type="region of interest" description="Disordered" evidence="1">
    <location>
        <begin position="1"/>
        <end position="47"/>
    </location>
</feature>
<sequence length="66" mass="7055">MHGAGCDADRHLGRVHGTRTARNPGHLRPGPLVHRSGRGRRLGPVPLGNPPGILCRAVFAHRIPDS</sequence>